<dbReference type="EMBL" id="JAAGMK010000946">
    <property type="protein sequence ID" value="NEB89025.1"/>
    <property type="molecule type" value="Genomic_DNA"/>
</dbReference>
<organism evidence="1">
    <name type="scientific">Streptomyces anulatus</name>
    <name type="common">Streptomyces chrysomallus</name>
    <dbReference type="NCBI Taxonomy" id="1892"/>
    <lineage>
        <taxon>Bacteria</taxon>
        <taxon>Bacillati</taxon>
        <taxon>Actinomycetota</taxon>
        <taxon>Actinomycetes</taxon>
        <taxon>Kitasatosporales</taxon>
        <taxon>Streptomycetaceae</taxon>
        <taxon>Streptomyces</taxon>
    </lineage>
</organism>
<evidence type="ECO:0000313" key="1">
    <source>
        <dbReference type="EMBL" id="NEB89025.1"/>
    </source>
</evidence>
<accession>A0A6G3T296</accession>
<evidence type="ECO:0008006" key="2">
    <source>
        <dbReference type="Google" id="ProtNLM"/>
    </source>
</evidence>
<sequence>MWADGYPAPSYVQAPSDHLLEYDAFRQLYERPYLAYARLRTGDAGRAAQAVVEAFTALSARWAEALRSECLAADAWNILNSAVGVATGCGPAQRRCHLTTVQADAVRLHRHLGLTLHDAAALMGTDEHTVRAALSSAARTLCTASPCPLGAF</sequence>
<gene>
    <name evidence="1" type="ORF">G3I43_33415</name>
</gene>
<dbReference type="RefSeq" id="WP_164260601.1">
    <property type="nucleotide sequence ID" value="NZ_JAAGMK010000946.1"/>
</dbReference>
<reference evidence="1" key="1">
    <citation type="submission" date="2020-01" db="EMBL/GenBank/DDBJ databases">
        <title>Insect and environment-associated Actinomycetes.</title>
        <authorList>
            <person name="Currrie C."/>
            <person name="Chevrette M."/>
            <person name="Carlson C."/>
            <person name="Stubbendieck R."/>
            <person name="Wendt-Pienkowski E."/>
        </authorList>
    </citation>
    <scope>NUCLEOTIDE SEQUENCE</scope>
    <source>
        <strain evidence="1">SID505</strain>
    </source>
</reference>
<dbReference type="SUPFAM" id="SSF88659">
    <property type="entry name" value="Sigma3 and sigma4 domains of RNA polymerase sigma factors"/>
    <property type="match status" value="1"/>
</dbReference>
<protein>
    <recommendedName>
        <fullName evidence="2">Sigma-70 family RNA polymerase sigma factor</fullName>
    </recommendedName>
</protein>
<proteinExistence type="predicted"/>
<comment type="caution">
    <text evidence="1">The sequence shown here is derived from an EMBL/GenBank/DDBJ whole genome shotgun (WGS) entry which is preliminary data.</text>
</comment>
<dbReference type="InterPro" id="IPR013324">
    <property type="entry name" value="RNA_pol_sigma_r3/r4-like"/>
</dbReference>
<dbReference type="AlphaFoldDB" id="A0A6G3T296"/>
<name>A0A6G3T296_STRAQ</name>